<dbReference type="AlphaFoldDB" id="A0A7V3E6M7"/>
<comment type="caution">
    <text evidence="5">The sequence shown here is derived from an EMBL/GenBank/DDBJ whole genome shotgun (WGS) entry which is preliminary data.</text>
</comment>
<dbReference type="RefSeq" id="WP_407931410.1">
    <property type="nucleotide sequence ID" value="NZ_BTUY01000136.1"/>
</dbReference>
<sequence length="192" mass="21956">MIKSSLPIYLASKSPRRRRLLKQLNLKFKSFSVETGEKVKRNESPQDAVIRIAQEKMQYALRKIEKGIVITADTLVFLDNKVLGKPKDELDAFRMLKKLSGRTHQVFSAYCIHNTVTKKTITEYVKTDVTFRKLTEGEILDYIKTGSPMDKAGAYGIQDDFGAVFVDRINGCYYNVVGLPLSRFYHALLRII</sequence>
<dbReference type="SUPFAM" id="SSF52972">
    <property type="entry name" value="ITPase-like"/>
    <property type="match status" value="1"/>
</dbReference>
<feature type="site" description="Important for substrate specificity" evidence="4">
    <location>
        <position position="74"/>
    </location>
</feature>
<accession>A0A7V3E6M7</accession>
<dbReference type="PIRSF" id="PIRSF006305">
    <property type="entry name" value="Maf"/>
    <property type="match status" value="1"/>
</dbReference>
<feature type="site" description="Important for substrate specificity" evidence="4">
    <location>
        <position position="16"/>
    </location>
</feature>
<dbReference type="InterPro" id="IPR029001">
    <property type="entry name" value="ITPase-like_fam"/>
</dbReference>
<dbReference type="GO" id="GO:0047429">
    <property type="term" value="F:nucleoside triphosphate diphosphatase activity"/>
    <property type="evidence" value="ECO:0007669"/>
    <property type="project" value="UniProtKB-EC"/>
</dbReference>
<comment type="catalytic activity">
    <reaction evidence="4">
        <text>UTP + H2O = UMP + diphosphate + H(+)</text>
        <dbReference type="Rhea" id="RHEA:29395"/>
        <dbReference type="ChEBI" id="CHEBI:15377"/>
        <dbReference type="ChEBI" id="CHEBI:15378"/>
        <dbReference type="ChEBI" id="CHEBI:33019"/>
        <dbReference type="ChEBI" id="CHEBI:46398"/>
        <dbReference type="ChEBI" id="CHEBI:57865"/>
        <dbReference type="EC" id="3.6.1.9"/>
    </reaction>
</comment>
<gene>
    <name evidence="5" type="ORF">ENS31_06530</name>
</gene>
<dbReference type="EMBL" id="DSUJ01000008">
    <property type="protein sequence ID" value="HFI91175.1"/>
    <property type="molecule type" value="Genomic_DNA"/>
</dbReference>
<dbReference type="EC" id="3.6.1.9" evidence="4"/>
<evidence type="ECO:0000313" key="5">
    <source>
        <dbReference type="EMBL" id="HFI91175.1"/>
    </source>
</evidence>
<proteinExistence type="inferred from homology"/>
<evidence type="ECO:0000256" key="3">
    <source>
        <dbReference type="ARBA" id="ARBA00023080"/>
    </source>
</evidence>
<keyword evidence="3 4" id="KW-0546">Nucleotide metabolism</keyword>
<dbReference type="GO" id="GO:0005737">
    <property type="term" value="C:cytoplasm"/>
    <property type="evidence" value="ECO:0007669"/>
    <property type="project" value="UniProtKB-SubCell"/>
</dbReference>
<dbReference type="Pfam" id="PF02545">
    <property type="entry name" value="Maf"/>
    <property type="match status" value="1"/>
</dbReference>
<feature type="site" description="Important for substrate specificity" evidence="4">
    <location>
        <position position="158"/>
    </location>
</feature>
<organism evidence="5">
    <name type="scientific">Ignavibacterium album</name>
    <dbReference type="NCBI Taxonomy" id="591197"/>
    <lineage>
        <taxon>Bacteria</taxon>
        <taxon>Pseudomonadati</taxon>
        <taxon>Ignavibacteriota</taxon>
        <taxon>Ignavibacteria</taxon>
        <taxon>Ignavibacteriales</taxon>
        <taxon>Ignavibacteriaceae</taxon>
        <taxon>Ignavibacterium</taxon>
    </lineage>
</organism>
<comment type="catalytic activity">
    <reaction evidence="4">
        <text>dTTP + H2O = dTMP + diphosphate + H(+)</text>
        <dbReference type="Rhea" id="RHEA:28534"/>
        <dbReference type="ChEBI" id="CHEBI:15377"/>
        <dbReference type="ChEBI" id="CHEBI:15378"/>
        <dbReference type="ChEBI" id="CHEBI:33019"/>
        <dbReference type="ChEBI" id="CHEBI:37568"/>
        <dbReference type="ChEBI" id="CHEBI:63528"/>
        <dbReference type="EC" id="3.6.1.9"/>
    </reaction>
</comment>
<keyword evidence="2 4" id="KW-0378">Hydrolase</keyword>
<evidence type="ECO:0000256" key="2">
    <source>
        <dbReference type="ARBA" id="ARBA00022801"/>
    </source>
</evidence>
<dbReference type="HAMAP" id="MF_00528">
    <property type="entry name" value="Maf"/>
    <property type="match status" value="1"/>
</dbReference>
<dbReference type="PANTHER" id="PTHR43213:SF5">
    <property type="entry name" value="BIFUNCTIONAL DTTP_UTP PYROPHOSPHATASE_METHYLTRANSFERASE PROTEIN-RELATED"/>
    <property type="match status" value="1"/>
</dbReference>
<feature type="active site" description="Proton acceptor" evidence="4">
    <location>
        <position position="73"/>
    </location>
</feature>
<dbReference type="GO" id="GO:0009117">
    <property type="term" value="P:nucleotide metabolic process"/>
    <property type="evidence" value="ECO:0007669"/>
    <property type="project" value="UniProtKB-KW"/>
</dbReference>
<protein>
    <recommendedName>
        <fullName evidence="4">dTTP/UTP pyrophosphatase</fullName>
        <shortName evidence="4">dTTPase/UTPase</shortName>
        <ecNumber evidence="4">3.6.1.9</ecNumber>
    </recommendedName>
    <alternativeName>
        <fullName evidence="4">Nucleoside triphosphate pyrophosphatase</fullName>
    </alternativeName>
    <alternativeName>
        <fullName evidence="4">Nucleotide pyrophosphatase</fullName>
        <shortName evidence="4">Nucleotide PPase</shortName>
    </alternativeName>
</protein>
<name>A0A7V3E6M7_9BACT</name>
<comment type="similarity">
    <text evidence="4">Belongs to the Maf family. YhdE subfamily.</text>
</comment>
<comment type="caution">
    <text evidence="4">Lacks conserved residue(s) required for the propagation of feature annotation.</text>
</comment>
<comment type="function">
    <text evidence="4">Nucleoside triphosphate pyrophosphatase that hydrolyzes dTTP and UTP. May have a dual role in cell division arrest and in preventing the incorporation of modified nucleotides into cellular nucleic acids.</text>
</comment>
<comment type="subcellular location">
    <subcellularLocation>
        <location evidence="4">Cytoplasm</location>
    </subcellularLocation>
</comment>
<dbReference type="Gene3D" id="3.90.950.10">
    <property type="match status" value="1"/>
</dbReference>
<dbReference type="PANTHER" id="PTHR43213">
    <property type="entry name" value="BIFUNCTIONAL DTTP/UTP PYROPHOSPHATASE/METHYLTRANSFERASE PROTEIN-RELATED"/>
    <property type="match status" value="1"/>
</dbReference>
<keyword evidence="4" id="KW-0963">Cytoplasm</keyword>
<dbReference type="CDD" id="cd00555">
    <property type="entry name" value="Maf"/>
    <property type="match status" value="1"/>
</dbReference>
<dbReference type="NCBIfam" id="TIGR00172">
    <property type="entry name" value="maf"/>
    <property type="match status" value="1"/>
</dbReference>
<comment type="cofactor">
    <cofactor evidence="1 4">
        <name>a divalent metal cation</name>
        <dbReference type="ChEBI" id="CHEBI:60240"/>
    </cofactor>
</comment>
<evidence type="ECO:0000256" key="4">
    <source>
        <dbReference type="HAMAP-Rule" id="MF_00528"/>
    </source>
</evidence>
<evidence type="ECO:0000256" key="1">
    <source>
        <dbReference type="ARBA" id="ARBA00001968"/>
    </source>
</evidence>
<reference evidence="5" key="1">
    <citation type="journal article" date="2020" name="mSystems">
        <title>Genome- and Community-Level Interaction Insights into Carbon Utilization and Element Cycling Functions of Hydrothermarchaeota in Hydrothermal Sediment.</title>
        <authorList>
            <person name="Zhou Z."/>
            <person name="Liu Y."/>
            <person name="Xu W."/>
            <person name="Pan J."/>
            <person name="Luo Z.H."/>
            <person name="Li M."/>
        </authorList>
    </citation>
    <scope>NUCLEOTIDE SEQUENCE [LARGE SCALE GENOMIC DNA]</scope>
    <source>
        <strain evidence="5">SpSt-479</strain>
    </source>
</reference>
<dbReference type="InterPro" id="IPR003697">
    <property type="entry name" value="Maf-like"/>
</dbReference>